<feature type="signal peptide" evidence="1">
    <location>
        <begin position="1"/>
        <end position="19"/>
    </location>
</feature>
<name>A0AAV2DY10_9ROSI</name>
<proteinExistence type="predicted"/>
<evidence type="ECO:0000256" key="1">
    <source>
        <dbReference type="SAM" id="SignalP"/>
    </source>
</evidence>
<feature type="chain" id="PRO_5043785579" evidence="1">
    <location>
        <begin position="20"/>
        <end position="152"/>
    </location>
</feature>
<dbReference type="AlphaFoldDB" id="A0AAV2DY10"/>
<gene>
    <name evidence="2" type="ORF">LTRI10_LOCUS20106</name>
</gene>
<sequence>MVMPPLSFDLVLIFSLGDSSQFTTWSKPWPLFFFGASFLSLESEEGDTFSHSLLSLFLSYHVLYRDRAQFTASVHDREHLNASVNSERCVEMHHFTYEIHDLPLQFTVLDTVNSLGASNLWNFADRLKVHGFWLQFTALADRGLQGETVILA</sequence>
<reference evidence="2 3" key="1">
    <citation type="submission" date="2024-04" db="EMBL/GenBank/DDBJ databases">
        <authorList>
            <person name="Fracassetti M."/>
        </authorList>
    </citation>
    <scope>NUCLEOTIDE SEQUENCE [LARGE SCALE GENOMIC DNA]</scope>
</reference>
<accession>A0AAV2DY10</accession>
<evidence type="ECO:0000313" key="3">
    <source>
        <dbReference type="Proteomes" id="UP001497516"/>
    </source>
</evidence>
<organism evidence="2 3">
    <name type="scientific">Linum trigynum</name>
    <dbReference type="NCBI Taxonomy" id="586398"/>
    <lineage>
        <taxon>Eukaryota</taxon>
        <taxon>Viridiplantae</taxon>
        <taxon>Streptophyta</taxon>
        <taxon>Embryophyta</taxon>
        <taxon>Tracheophyta</taxon>
        <taxon>Spermatophyta</taxon>
        <taxon>Magnoliopsida</taxon>
        <taxon>eudicotyledons</taxon>
        <taxon>Gunneridae</taxon>
        <taxon>Pentapetalae</taxon>
        <taxon>rosids</taxon>
        <taxon>fabids</taxon>
        <taxon>Malpighiales</taxon>
        <taxon>Linaceae</taxon>
        <taxon>Linum</taxon>
    </lineage>
</organism>
<evidence type="ECO:0000313" key="2">
    <source>
        <dbReference type="EMBL" id="CAL1378531.1"/>
    </source>
</evidence>
<dbReference type="Proteomes" id="UP001497516">
    <property type="component" value="Chromosome 3"/>
</dbReference>
<keyword evidence="3" id="KW-1185">Reference proteome</keyword>
<protein>
    <submittedName>
        <fullName evidence="2">Uncharacterized protein</fullName>
    </submittedName>
</protein>
<keyword evidence="1" id="KW-0732">Signal</keyword>
<dbReference type="EMBL" id="OZ034816">
    <property type="protein sequence ID" value="CAL1378531.1"/>
    <property type="molecule type" value="Genomic_DNA"/>
</dbReference>